<name>A0A6S7JJ92_PARCT</name>
<comment type="caution">
    <text evidence="2">The sequence shown here is derived from an EMBL/GenBank/DDBJ whole genome shotgun (WGS) entry which is preliminary data.</text>
</comment>
<reference evidence="2" key="1">
    <citation type="submission" date="2020-04" db="EMBL/GenBank/DDBJ databases">
        <authorList>
            <person name="Alioto T."/>
            <person name="Alioto T."/>
            <person name="Gomez Garrido J."/>
        </authorList>
    </citation>
    <scope>NUCLEOTIDE SEQUENCE</scope>
    <source>
        <strain evidence="2">A484AB</strain>
    </source>
</reference>
<keyword evidence="2" id="KW-0695">RNA-directed DNA polymerase</keyword>
<dbReference type="PANTHER" id="PTHR33776:SF4">
    <property type="entry name" value="ENDONUCLEASE_EXONUCLEASE_PHOSPHATASE DOMAIN-CONTAINING PROTEIN"/>
    <property type="match status" value="1"/>
</dbReference>
<dbReference type="InterPro" id="IPR005135">
    <property type="entry name" value="Endo/exonuclease/phosphatase"/>
</dbReference>
<dbReference type="PANTHER" id="PTHR33776">
    <property type="entry name" value="ENDO/EXONUCLEASE/PHOSPHATASE DOMAIN-CONTAINING PROTEIN"/>
    <property type="match status" value="1"/>
</dbReference>
<proteinExistence type="predicted"/>
<dbReference type="GO" id="GO:0003964">
    <property type="term" value="F:RNA-directed DNA polymerase activity"/>
    <property type="evidence" value="ECO:0007669"/>
    <property type="project" value="UniProtKB-KW"/>
</dbReference>
<dbReference type="SUPFAM" id="SSF56219">
    <property type="entry name" value="DNase I-like"/>
    <property type="match status" value="1"/>
</dbReference>
<dbReference type="InterPro" id="IPR036691">
    <property type="entry name" value="Endo/exonu/phosph_ase_sf"/>
</dbReference>
<dbReference type="OrthoDB" id="10027367at2759"/>
<feature type="domain" description="Endonuclease/exonuclease/phosphatase" evidence="1">
    <location>
        <begin position="76"/>
        <end position="214"/>
    </location>
</feature>
<evidence type="ECO:0000313" key="3">
    <source>
        <dbReference type="Proteomes" id="UP001152795"/>
    </source>
</evidence>
<dbReference type="Proteomes" id="UP001152795">
    <property type="component" value="Unassembled WGS sequence"/>
</dbReference>
<dbReference type="AlphaFoldDB" id="A0A6S7JJ92"/>
<gene>
    <name evidence="2" type="ORF">PACLA_8A086593</name>
</gene>
<protein>
    <submittedName>
        <fullName evidence="2">RNA-directed DNA polymerase from mobile element jockey-like</fullName>
    </submittedName>
</protein>
<evidence type="ECO:0000259" key="1">
    <source>
        <dbReference type="Pfam" id="PF03372"/>
    </source>
</evidence>
<keyword evidence="3" id="KW-1185">Reference proteome</keyword>
<accession>A0A6S7JJ92</accession>
<organism evidence="2 3">
    <name type="scientific">Paramuricea clavata</name>
    <name type="common">Red gorgonian</name>
    <name type="synonym">Violescent sea-whip</name>
    <dbReference type="NCBI Taxonomy" id="317549"/>
    <lineage>
        <taxon>Eukaryota</taxon>
        <taxon>Metazoa</taxon>
        <taxon>Cnidaria</taxon>
        <taxon>Anthozoa</taxon>
        <taxon>Octocorallia</taxon>
        <taxon>Malacalcyonacea</taxon>
        <taxon>Plexauridae</taxon>
        <taxon>Paramuricea</taxon>
    </lineage>
</organism>
<dbReference type="Pfam" id="PF03372">
    <property type="entry name" value="Exo_endo_phos"/>
    <property type="match status" value="1"/>
</dbReference>
<sequence length="222" mass="25131">MSRVSYKVIHRHGFYKSKHQFYSNSDATFQLPRLLLLSGDISTNPGPINGTQANGTENLDHLNFKLEGKGLKICHLNVRSLPRHLDEIQTLIRVNNFDLFLMCESWLNDTWLDSAINIDGYEIYRCDRTRGQKGGGVAIFIKNNLICKRISLDNNAEDIEQHSAGPKTAFVVLYRPPNSPVRLYNSIANLIEAASSQYNEVVVASDFNIDLFKNTDDRLSKA</sequence>
<dbReference type="EMBL" id="CACRXK020009243">
    <property type="protein sequence ID" value="CAB4016752.1"/>
    <property type="molecule type" value="Genomic_DNA"/>
</dbReference>
<keyword evidence="2" id="KW-0548">Nucleotidyltransferase</keyword>
<keyword evidence="2" id="KW-0808">Transferase</keyword>
<dbReference type="Gene3D" id="3.60.10.10">
    <property type="entry name" value="Endonuclease/exonuclease/phosphatase"/>
    <property type="match status" value="1"/>
</dbReference>
<evidence type="ECO:0000313" key="2">
    <source>
        <dbReference type="EMBL" id="CAB4016752.1"/>
    </source>
</evidence>